<sequence>MAKQTMKKDQQMMLALGHSVKEIIKITRPECEHIITDTTKRKIDKIQEISDKILLDAQRWNELNFLEKLL</sequence>
<name>A0A9N9JBV1_9GLOM</name>
<protein>
    <submittedName>
        <fullName evidence="1">14520_t:CDS:1</fullName>
    </submittedName>
</protein>
<dbReference type="Proteomes" id="UP000789342">
    <property type="component" value="Unassembled WGS sequence"/>
</dbReference>
<accession>A0A9N9JBV1</accession>
<proteinExistence type="predicted"/>
<keyword evidence="2" id="KW-1185">Reference proteome</keyword>
<dbReference type="AlphaFoldDB" id="A0A9N9JBV1"/>
<gene>
    <name evidence="1" type="ORF">AMORRO_LOCUS16839</name>
</gene>
<dbReference type="EMBL" id="CAJVPV010048707">
    <property type="protein sequence ID" value="CAG8774881.1"/>
    <property type="molecule type" value="Genomic_DNA"/>
</dbReference>
<evidence type="ECO:0000313" key="1">
    <source>
        <dbReference type="EMBL" id="CAG8774881.1"/>
    </source>
</evidence>
<reference evidence="1" key="1">
    <citation type="submission" date="2021-06" db="EMBL/GenBank/DDBJ databases">
        <authorList>
            <person name="Kallberg Y."/>
            <person name="Tangrot J."/>
            <person name="Rosling A."/>
        </authorList>
    </citation>
    <scope>NUCLEOTIDE SEQUENCE</scope>
    <source>
        <strain evidence="1">CL551</strain>
    </source>
</reference>
<evidence type="ECO:0000313" key="2">
    <source>
        <dbReference type="Proteomes" id="UP000789342"/>
    </source>
</evidence>
<feature type="non-terminal residue" evidence="1">
    <location>
        <position position="70"/>
    </location>
</feature>
<comment type="caution">
    <text evidence="1">The sequence shown here is derived from an EMBL/GenBank/DDBJ whole genome shotgun (WGS) entry which is preliminary data.</text>
</comment>
<organism evidence="1 2">
    <name type="scientific">Acaulospora morrowiae</name>
    <dbReference type="NCBI Taxonomy" id="94023"/>
    <lineage>
        <taxon>Eukaryota</taxon>
        <taxon>Fungi</taxon>
        <taxon>Fungi incertae sedis</taxon>
        <taxon>Mucoromycota</taxon>
        <taxon>Glomeromycotina</taxon>
        <taxon>Glomeromycetes</taxon>
        <taxon>Diversisporales</taxon>
        <taxon>Acaulosporaceae</taxon>
        <taxon>Acaulospora</taxon>
    </lineage>
</organism>